<protein>
    <submittedName>
        <fullName evidence="4">GCN5 family acetyltransferase</fullName>
    </submittedName>
</protein>
<dbReference type="GO" id="GO:0016747">
    <property type="term" value="F:acyltransferase activity, transferring groups other than amino-acyl groups"/>
    <property type="evidence" value="ECO:0007669"/>
    <property type="project" value="InterPro"/>
</dbReference>
<evidence type="ECO:0000313" key="4">
    <source>
        <dbReference type="EMBL" id="KTG09864.1"/>
    </source>
</evidence>
<evidence type="ECO:0000313" key="5">
    <source>
        <dbReference type="Proteomes" id="UP000054387"/>
    </source>
</evidence>
<dbReference type="Gene3D" id="3.40.630.30">
    <property type="match status" value="1"/>
</dbReference>
<dbReference type="AlphaFoldDB" id="A0A0W1R8T9"/>
<dbReference type="PANTHER" id="PTHR43877">
    <property type="entry name" value="AMINOALKYLPHOSPHONATE N-ACETYLTRANSFERASE-RELATED-RELATED"/>
    <property type="match status" value="1"/>
</dbReference>
<sequence>MDLRDAEPADAEGIRTVARESLLASYSPELSEDVIDEAVGNWYDDDEIGSNLEDPHAVWTVAVDGDEVLGFSQSYLVEADETVGQIDWLHVDPDSRGKGLGEQLLKRAETELMDRGASRLEGKVLTVNEGGAKFYEGAGYDAGETREVEVSGEQFTERAFVKAASESTEEFVPVEEREGPDGQTLFVAYDESQRARKAPFYVSYTDEDRENRYGFFCGNCESFATAMDSMERIQCNECGNQSKSARWDAAYL</sequence>
<dbReference type="InterPro" id="IPR043854">
    <property type="entry name" value="DUF5816"/>
</dbReference>
<dbReference type="RefSeq" id="WP_058581219.1">
    <property type="nucleotide sequence ID" value="NZ_LOPU01000018.1"/>
</dbReference>
<dbReference type="PANTHER" id="PTHR43877:SF2">
    <property type="entry name" value="AMINOALKYLPHOSPHONATE N-ACETYLTRANSFERASE-RELATED"/>
    <property type="match status" value="1"/>
</dbReference>
<accession>A0A0W1R8T9</accession>
<dbReference type="InterPro" id="IPR016181">
    <property type="entry name" value="Acyl_CoA_acyltransferase"/>
</dbReference>
<organism evidence="4 5">
    <name type="scientific">Haloprofundus marisrubri</name>
    <dbReference type="NCBI Taxonomy" id="1514971"/>
    <lineage>
        <taxon>Archaea</taxon>
        <taxon>Methanobacteriati</taxon>
        <taxon>Methanobacteriota</taxon>
        <taxon>Stenosarchaea group</taxon>
        <taxon>Halobacteria</taxon>
        <taxon>Halobacteriales</taxon>
        <taxon>Haloferacaceae</taxon>
        <taxon>Haloprofundus</taxon>
    </lineage>
</organism>
<evidence type="ECO:0000256" key="2">
    <source>
        <dbReference type="ARBA" id="ARBA00023315"/>
    </source>
</evidence>
<reference evidence="4 5" key="1">
    <citation type="submission" date="2015-12" db="EMBL/GenBank/DDBJ databases">
        <title>Haloprofundus marisrubri gen. nov., sp. nov., an extremely halophilic archaeon isolated from the Discovery deep brine-seawater interface in the Red Sea.</title>
        <authorList>
            <person name="Zhang G."/>
            <person name="Stingl U."/>
            <person name="Rashid M."/>
        </authorList>
    </citation>
    <scope>NUCLEOTIDE SEQUENCE [LARGE SCALE GENOMIC DNA]</scope>
    <source>
        <strain evidence="4 5">SB9</strain>
    </source>
</reference>
<dbReference type="OrthoDB" id="125295at2157"/>
<evidence type="ECO:0000256" key="1">
    <source>
        <dbReference type="ARBA" id="ARBA00022679"/>
    </source>
</evidence>
<keyword evidence="2" id="KW-0012">Acyltransferase</keyword>
<dbReference type="InterPro" id="IPR000182">
    <property type="entry name" value="GNAT_dom"/>
</dbReference>
<keyword evidence="5" id="KW-1185">Reference proteome</keyword>
<dbReference type="SUPFAM" id="SSF55729">
    <property type="entry name" value="Acyl-CoA N-acyltransferases (Nat)"/>
    <property type="match status" value="1"/>
</dbReference>
<dbReference type="PROSITE" id="PS51186">
    <property type="entry name" value="GNAT"/>
    <property type="match status" value="1"/>
</dbReference>
<name>A0A0W1R8T9_9EURY</name>
<dbReference type="Pfam" id="PF00583">
    <property type="entry name" value="Acetyltransf_1"/>
    <property type="match status" value="1"/>
</dbReference>
<dbReference type="Proteomes" id="UP000054387">
    <property type="component" value="Unassembled WGS sequence"/>
</dbReference>
<keyword evidence="1 4" id="KW-0808">Transferase</keyword>
<comment type="caution">
    <text evidence="4">The sequence shown here is derived from an EMBL/GenBank/DDBJ whole genome shotgun (WGS) entry which is preliminary data.</text>
</comment>
<dbReference type="InterPro" id="IPR050832">
    <property type="entry name" value="Bact_Acetyltransf"/>
</dbReference>
<dbReference type="STRING" id="1514971.AUR64_09550"/>
<dbReference type="Pfam" id="PF19133">
    <property type="entry name" value="DUF5816"/>
    <property type="match status" value="1"/>
</dbReference>
<dbReference type="CDD" id="cd04301">
    <property type="entry name" value="NAT_SF"/>
    <property type="match status" value="1"/>
</dbReference>
<evidence type="ECO:0000259" key="3">
    <source>
        <dbReference type="PROSITE" id="PS51186"/>
    </source>
</evidence>
<proteinExistence type="predicted"/>
<feature type="domain" description="N-acetyltransferase" evidence="3">
    <location>
        <begin position="1"/>
        <end position="157"/>
    </location>
</feature>
<gene>
    <name evidence="4" type="ORF">AUR64_09550</name>
</gene>
<dbReference type="EMBL" id="LOPU01000018">
    <property type="protein sequence ID" value="KTG09864.1"/>
    <property type="molecule type" value="Genomic_DNA"/>
</dbReference>